<gene>
    <name evidence="1" type="ORF">JTBM06_V1_100026</name>
</gene>
<accession>A0A7D9D2X1</accession>
<protein>
    <submittedName>
        <fullName evidence="1">Uncharacterized protein</fullName>
    </submittedName>
</protein>
<dbReference type="EMBL" id="LR633967">
    <property type="protein sequence ID" value="VUX55766.1"/>
    <property type="molecule type" value="Genomic_DNA"/>
</dbReference>
<name>A0A7D9D2X1_9GAMM</name>
<reference evidence="1" key="1">
    <citation type="submission" date="2019-07" db="EMBL/GenBank/DDBJ databases">
        <authorList>
            <person name="Weber M."/>
            <person name="Kostadinov I."/>
            <person name="Kostadinov D I."/>
        </authorList>
    </citation>
    <scope>NUCLEOTIDE SEQUENCE</scope>
    <source>
        <strain evidence="1">Gfbio:sag-sample-m06:053724c1-46a9-4a36-b237-ea2bf867836b</strain>
    </source>
</reference>
<evidence type="ECO:0000313" key="1">
    <source>
        <dbReference type="EMBL" id="VUX55766.1"/>
    </source>
</evidence>
<organism evidence="1">
    <name type="scientific">uncultured Woeseiaceae bacterium</name>
    <dbReference type="NCBI Taxonomy" id="1983305"/>
    <lineage>
        <taxon>Bacteria</taxon>
        <taxon>Pseudomonadati</taxon>
        <taxon>Pseudomonadota</taxon>
        <taxon>Gammaproteobacteria</taxon>
        <taxon>Woeseiales</taxon>
        <taxon>Woeseiaceae</taxon>
        <taxon>environmental samples</taxon>
    </lineage>
</organism>
<proteinExistence type="predicted"/>
<dbReference type="AlphaFoldDB" id="A0A7D9D2X1"/>
<sequence length="66" mass="7402">MNVQKIRKAPVQAEIDLRNQVQVLDSELSETKELAIDEDFDAGGDPYNTTGSHVTIQLQEEADEEE</sequence>